<proteinExistence type="predicted"/>
<protein>
    <submittedName>
        <fullName evidence="1">Uncharacterized protein</fullName>
    </submittedName>
</protein>
<name>A0ABW7YUY8_9ACTN</name>
<dbReference type="RefSeq" id="WP_397083111.1">
    <property type="nucleotide sequence ID" value="NZ_JBITGY010000005.1"/>
</dbReference>
<accession>A0ABW7YUY8</accession>
<dbReference type="Proteomes" id="UP001612741">
    <property type="component" value="Unassembled WGS sequence"/>
</dbReference>
<evidence type="ECO:0000313" key="1">
    <source>
        <dbReference type="EMBL" id="MFI6499663.1"/>
    </source>
</evidence>
<reference evidence="1 2" key="1">
    <citation type="submission" date="2024-10" db="EMBL/GenBank/DDBJ databases">
        <title>The Natural Products Discovery Center: Release of the First 8490 Sequenced Strains for Exploring Actinobacteria Biosynthetic Diversity.</title>
        <authorList>
            <person name="Kalkreuter E."/>
            <person name="Kautsar S.A."/>
            <person name="Yang D."/>
            <person name="Bader C.D."/>
            <person name="Teijaro C.N."/>
            <person name="Fluegel L."/>
            <person name="Davis C.M."/>
            <person name="Simpson J.R."/>
            <person name="Lauterbach L."/>
            <person name="Steele A.D."/>
            <person name="Gui C."/>
            <person name="Meng S."/>
            <person name="Li G."/>
            <person name="Viehrig K."/>
            <person name="Ye F."/>
            <person name="Su P."/>
            <person name="Kiefer A.F."/>
            <person name="Nichols A."/>
            <person name="Cepeda A.J."/>
            <person name="Yan W."/>
            <person name="Fan B."/>
            <person name="Jiang Y."/>
            <person name="Adhikari A."/>
            <person name="Zheng C.-J."/>
            <person name="Schuster L."/>
            <person name="Cowan T.M."/>
            <person name="Smanski M.J."/>
            <person name="Chevrette M.G."/>
            <person name="De Carvalho L.P.S."/>
            <person name="Shen B."/>
        </authorList>
    </citation>
    <scope>NUCLEOTIDE SEQUENCE [LARGE SCALE GENOMIC DNA]</scope>
    <source>
        <strain evidence="1 2">NPDC050545</strain>
    </source>
</reference>
<organism evidence="1 2">
    <name type="scientific">Nonomuraea typhae</name>
    <dbReference type="NCBI Taxonomy" id="2603600"/>
    <lineage>
        <taxon>Bacteria</taxon>
        <taxon>Bacillati</taxon>
        <taxon>Actinomycetota</taxon>
        <taxon>Actinomycetes</taxon>
        <taxon>Streptosporangiales</taxon>
        <taxon>Streptosporangiaceae</taxon>
        <taxon>Nonomuraea</taxon>
    </lineage>
</organism>
<sequence>MRRRFGATVARRRADPDRHYPLRHYACVLLETPPPRIHGDRTYFADRNGDLPIIKGNLVRVQVERLPDGCAPHKTLWLWHAGPTDLALDEPWPAYLARFDEEHTFAFGKGTLGVRS</sequence>
<comment type="caution">
    <text evidence="1">The sequence shown here is derived from an EMBL/GenBank/DDBJ whole genome shotgun (WGS) entry which is preliminary data.</text>
</comment>
<gene>
    <name evidence="1" type="ORF">ACIBG2_19905</name>
</gene>
<keyword evidence="2" id="KW-1185">Reference proteome</keyword>
<evidence type="ECO:0000313" key="2">
    <source>
        <dbReference type="Proteomes" id="UP001612741"/>
    </source>
</evidence>
<dbReference type="EMBL" id="JBITGY010000005">
    <property type="protein sequence ID" value="MFI6499663.1"/>
    <property type="molecule type" value="Genomic_DNA"/>
</dbReference>